<organism evidence="4">
    <name type="scientific">Micromonas pusilla (strain CCMP1545)</name>
    <name type="common">Picoplanktonic green alga</name>
    <dbReference type="NCBI Taxonomy" id="564608"/>
    <lineage>
        <taxon>Eukaryota</taxon>
        <taxon>Viridiplantae</taxon>
        <taxon>Chlorophyta</taxon>
        <taxon>Mamiellophyceae</taxon>
        <taxon>Mamiellales</taxon>
        <taxon>Mamiellaceae</taxon>
        <taxon>Micromonas</taxon>
    </lineage>
</organism>
<dbReference type="Pfam" id="PF17800">
    <property type="entry name" value="NPL"/>
    <property type="match status" value="1"/>
</dbReference>
<feature type="region of interest" description="Disordered" evidence="1">
    <location>
        <begin position="144"/>
        <end position="186"/>
    </location>
</feature>
<dbReference type="GeneID" id="9681348"/>
<dbReference type="Proteomes" id="UP000001876">
    <property type="component" value="Unassembled WGS sequence"/>
</dbReference>
<feature type="domain" description="Nucleoplasmin-like" evidence="2">
    <location>
        <begin position="5"/>
        <end position="91"/>
    </location>
</feature>
<proteinExistence type="predicted"/>
<name>C1MKM8_MICPC</name>
<evidence type="ECO:0000313" key="3">
    <source>
        <dbReference type="EMBL" id="EEH59791.1"/>
    </source>
</evidence>
<accession>C1MKM8</accession>
<keyword evidence="4" id="KW-1185">Reference proteome</keyword>
<gene>
    <name evidence="3" type="ORF">MICPUCDRAFT_64497</name>
</gene>
<dbReference type="KEGG" id="mpp:MICPUCDRAFT_64497"/>
<dbReference type="RefSeq" id="XP_003056415.1">
    <property type="nucleotide sequence ID" value="XM_003056369.1"/>
</dbReference>
<dbReference type="EMBL" id="GG663736">
    <property type="protein sequence ID" value="EEH59791.1"/>
    <property type="molecule type" value="Genomic_DNA"/>
</dbReference>
<sequence length="250" mass="28212">MFVEFWGAAIPSKKKLHVEVNERNEYVHVTQVALPVDAVSGRNSLILRRGDEEYVLCTLDLDKCAQASLDLVVDVNFTLSNSGTNQLHVTGLRQSGGSNIESIPVEGLALSTLQMFGEPKQVEESLSFQSNIFEDEDYSRAKENVTKNETHQSHISRPVAHPKTDRRFESSTDRGTHLNASTCSTPPNMKEIYEDYAQKVTEYLKRHPRTHIAALGGKVKKPRNMMWKLKAFLKTRSDRYEIDGNFASNV</sequence>
<evidence type="ECO:0000256" key="1">
    <source>
        <dbReference type="SAM" id="MobiDB-lite"/>
    </source>
</evidence>
<evidence type="ECO:0000259" key="2">
    <source>
        <dbReference type="Pfam" id="PF17800"/>
    </source>
</evidence>
<dbReference type="InterPro" id="IPR041232">
    <property type="entry name" value="NPL"/>
</dbReference>
<reference evidence="3 4" key="1">
    <citation type="journal article" date="2009" name="Science">
        <title>Green evolution and dynamic adaptations revealed by genomes of the marine picoeukaryotes Micromonas.</title>
        <authorList>
            <person name="Worden A.Z."/>
            <person name="Lee J.H."/>
            <person name="Mock T."/>
            <person name="Rouze P."/>
            <person name="Simmons M.P."/>
            <person name="Aerts A.L."/>
            <person name="Allen A.E."/>
            <person name="Cuvelier M.L."/>
            <person name="Derelle E."/>
            <person name="Everett M.V."/>
            <person name="Foulon E."/>
            <person name="Grimwood J."/>
            <person name="Gundlach H."/>
            <person name="Henrissat B."/>
            <person name="Napoli C."/>
            <person name="McDonald S.M."/>
            <person name="Parker M.S."/>
            <person name="Rombauts S."/>
            <person name="Salamov A."/>
            <person name="Von Dassow P."/>
            <person name="Badger J.H."/>
            <person name="Coutinho P.M."/>
            <person name="Demir E."/>
            <person name="Dubchak I."/>
            <person name="Gentemann C."/>
            <person name="Eikrem W."/>
            <person name="Gready J.E."/>
            <person name="John U."/>
            <person name="Lanier W."/>
            <person name="Lindquist E.A."/>
            <person name="Lucas S."/>
            <person name="Mayer K.F."/>
            <person name="Moreau H."/>
            <person name="Not F."/>
            <person name="Otillar R."/>
            <person name="Panaud O."/>
            <person name="Pangilinan J."/>
            <person name="Paulsen I."/>
            <person name="Piegu B."/>
            <person name="Poliakov A."/>
            <person name="Robbens S."/>
            <person name="Schmutz J."/>
            <person name="Toulza E."/>
            <person name="Wyss T."/>
            <person name="Zelensky A."/>
            <person name="Zhou K."/>
            <person name="Armbrust E.V."/>
            <person name="Bhattacharya D."/>
            <person name="Goodenough U.W."/>
            <person name="Van de Peer Y."/>
            <person name="Grigoriev I.V."/>
        </authorList>
    </citation>
    <scope>NUCLEOTIDE SEQUENCE [LARGE SCALE GENOMIC DNA]</scope>
    <source>
        <strain evidence="3 4">CCMP1545</strain>
    </source>
</reference>
<dbReference type="OrthoDB" id="2019803at2759"/>
<feature type="compositionally biased region" description="Basic and acidic residues" evidence="1">
    <location>
        <begin position="162"/>
        <end position="176"/>
    </location>
</feature>
<dbReference type="AlphaFoldDB" id="C1MKM8"/>
<dbReference type="Gene3D" id="2.60.120.340">
    <property type="entry name" value="Nucleoplasmin core domain"/>
    <property type="match status" value="1"/>
</dbReference>
<protein>
    <submittedName>
        <fullName evidence="3">Predicted protein</fullName>
    </submittedName>
</protein>
<evidence type="ECO:0000313" key="4">
    <source>
        <dbReference type="Proteomes" id="UP000001876"/>
    </source>
</evidence>